<organism evidence="10 11">
    <name type="scientific">Lentzea jiangxiensis</name>
    <dbReference type="NCBI Taxonomy" id="641025"/>
    <lineage>
        <taxon>Bacteria</taxon>
        <taxon>Bacillati</taxon>
        <taxon>Actinomycetota</taxon>
        <taxon>Actinomycetes</taxon>
        <taxon>Pseudonocardiales</taxon>
        <taxon>Pseudonocardiaceae</taxon>
        <taxon>Lentzea</taxon>
    </lineage>
</organism>
<dbReference type="STRING" id="641025.SAMN05421507_107182"/>
<feature type="active site" description="Charge relay system" evidence="5 6">
    <location>
        <position position="191"/>
    </location>
</feature>
<dbReference type="Gene3D" id="3.40.50.200">
    <property type="entry name" value="Peptidase S8/S53 domain"/>
    <property type="match status" value="1"/>
</dbReference>
<dbReference type="EMBL" id="FNIX01000007">
    <property type="protein sequence ID" value="SDP35498.1"/>
    <property type="molecule type" value="Genomic_DNA"/>
</dbReference>
<dbReference type="GO" id="GO:0005615">
    <property type="term" value="C:extracellular space"/>
    <property type="evidence" value="ECO:0007669"/>
    <property type="project" value="TreeGrafter"/>
</dbReference>
<dbReference type="GO" id="GO:0004252">
    <property type="term" value="F:serine-type endopeptidase activity"/>
    <property type="evidence" value="ECO:0007669"/>
    <property type="project" value="UniProtKB-UniRule"/>
</dbReference>
<feature type="signal peptide" evidence="8">
    <location>
        <begin position="1"/>
        <end position="22"/>
    </location>
</feature>
<dbReference type="Gene3D" id="3.30.70.80">
    <property type="entry name" value="Peptidase S8 propeptide/proteinase inhibitor I9"/>
    <property type="match status" value="1"/>
</dbReference>
<dbReference type="GO" id="GO:0005509">
    <property type="term" value="F:calcium ion binding"/>
    <property type="evidence" value="ECO:0007669"/>
    <property type="project" value="InterPro"/>
</dbReference>
<dbReference type="Gene3D" id="2.60.40.10">
    <property type="entry name" value="Immunoglobulins"/>
    <property type="match status" value="1"/>
</dbReference>
<dbReference type="Proteomes" id="UP000199691">
    <property type="component" value="Unassembled WGS sequence"/>
</dbReference>
<dbReference type="SUPFAM" id="SSF52743">
    <property type="entry name" value="Subtilisin-like"/>
    <property type="match status" value="1"/>
</dbReference>
<dbReference type="InterPro" id="IPR013783">
    <property type="entry name" value="Ig-like_fold"/>
</dbReference>
<dbReference type="InterPro" id="IPR015500">
    <property type="entry name" value="Peptidase_S8_subtilisin-rel"/>
</dbReference>
<dbReference type="GO" id="GO:0006508">
    <property type="term" value="P:proteolysis"/>
    <property type="evidence" value="ECO:0007669"/>
    <property type="project" value="UniProtKB-KW"/>
</dbReference>
<proteinExistence type="inferred from homology"/>
<feature type="active site" description="Charge relay system" evidence="5 6">
    <location>
        <position position="158"/>
    </location>
</feature>
<dbReference type="PANTHER" id="PTHR43806">
    <property type="entry name" value="PEPTIDASE S8"/>
    <property type="match status" value="1"/>
</dbReference>
<dbReference type="InterPro" id="IPR037045">
    <property type="entry name" value="S8pro/Inhibitor_I9_sf"/>
</dbReference>
<dbReference type="PROSITE" id="PS51892">
    <property type="entry name" value="SUBTILASE"/>
    <property type="match status" value="1"/>
</dbReference>
<dbReference type="PRINTS" id="PR00723">
    <property type="entry name" value="SUBTILISIN"/>
</dbReference>
<dbReference type="Pfam" id="PF00082">
    <property type="entry name" value="Peptidase_S8"/>
    <property type="match status" value="1"/>
</dbReference>
<keyword evidence="8" id="KW-0732">Signal</keyword>
<comment type="similarity">
    <text evidence="1 6 7">Belongs to the peptidase S8 family.</text>
</comment>
<dbReference type="InterPro" id="IPR022398">
    <property type="entry name" value="Peptidase_S8_His-AS"/>
</dbReference>
<evidence type="ECO:0000256" key="4">
    <source>
        <dbReference type="ARBA" id="ARBA00022825"/>
    </source>
</evidence>
<dbReference type="FunFam" id="3.40.50.200:FF:000014">
    <property type="entry name" value="Proteinase K"/>
    <property type="match status" value="1"/>
</dbReference>
<evidence type="ECO:0000256" key="6">
    <source>
        <dbReference type="PROSITE-ProRule" id="PRU01240"/>
    </source>
</evidence>
<protein>
    <submittedName>
        <fullName evidence="10">Serine protease, subtilisin family</fullName>
    </submittedName>
</protein>
<evidence type="ECO:0000256" key="7">
    <source>
        <dbReference type="RuleBase" id="RU003355"/>
    </source>
</evidence>
<dbReference type="InterPro" id="IPR008979">
    <property type="entry name" value="Galactose-bd-like_sf"/>
</dbReference>
<keyword evidence="11" id="KW-1185">Reference proteome</keyword>
<dbReference type="OrthoDB" id="9766923at2"/>
<keyword evidence="2 6" id="KW-0645">Protease</keyword>
<dbReference type="InterPro" id="IPR010259">
    <property type="entry name" value="S8pro/Inhibitor_I9"/>
</dbReference>
<evidence type="ECO:0000259" key="9">
    <source>
        <dbReference type="PROSITE" id="PS51829"/>
    </source>
</evidence>
<dbReference type="PROSITE" id="PS00137">
    <property type="entry name" value="SUBTILASE_HIS"/>
    <property type="match status" value="1"/>
</dbReference>
<feature type="active site" description="Charge relay system" evidence="5 6">
    <location>
        <position position="347"/>
    </location>
</feature>
<accession>A0A1H0S2K0</accession>
<evidence type="ECO:0000256" key="3">
    <source>
        <dbReference type="ARBA" id="ARBA00022801"/>
    </source>
</evidence>
<sequence>MRQRTLRTLGVAAIAVAGTVLALPQAVAAQPEGPIVAESAPNAVQDSFIVVLKDSAVARSEVSGRADDLAARYGGKKGFTYKAAFKGFSATMSKQQAKRLAADPSVAYVEQDRTVQVLADQLNPPSWGLDRVDQADLPLDSRYSYSTGASNVTAYVIDTGINYDHADFGGRATFGFDAFTDGRNGKDCQGHGTHVAGTVGGSTYGVAKQVKLKAVRVLNCSGGGSVSTEAAGVDWVTGNAVLPAVANMSLYTGVANEPSRVLDDAVRASIARGITYVVAAGNFNDDSCKYSPQRVTETINVMATARTDARASFSSYGTCSDLFAPGQDIVSASYSNNTGSATMSGTSMASPHVAGAAALYLADNPAKTPAEVQAAIIAQATPNKVTNPGANSANRLLRTGTGGVPGVSVTNPGNQSTALGGTANLTLSASGGTAPYTWSATGLPTGLSIGSSSGVVSGTATVAGTYNVTVTATAAAGGSGSTSFTWTVGSATCAPQTNGTDVAIRDNTTVTSTVVFSGCTGTASASSSVEVHIKHTYKGDLVVDLVAPDGSVYNLHNRAGGSADNIDQTYAVNLSSETRNGTWTLRVRDAATADVGSIDTWTLTL</sequence>
<feature type="domain" description="P/Homo B" evidence="9">
    <location>
        <begin position="487"/>
        <end position="605"/>
    </location>
</feature>
<keyword evidence="4 6" id="KW-0720">Serine protease</keyword>
<dbReference type="SUPFAM" id="SSF54897">
    <property type="entry name" value="Protease propeptides/inhibitors"/>
    <property type="match status" value="1"/>
</dbReference>
<dbReference type="AlphaFoldDB" id="A0A1H0S2K0"/>
<dbReference type="SUPFAM" id="SSF49313">
    <property type="entry name" value="Cadherin-like"/>
    <property type="match status" value="1"/>
</dbReference>
<dbReference type="InterPro" id="IPR000209">
    <property type="entry name" value="Peptidase_S8/S53_dom"/>
</dbReference>
<dbReference type="SUPFAM" id="SSF49785">
    <property type="entry name" value="Galactose-binding domain-like"/>
    <property type="match status" value="1"/>
</dbReference>
<dbReference type="Pfam" id="PF01483">
    <property type="entry name" value="P_proprotein"/>
    <property type="match status" value="1"/>
</dbReference>
<dbReference type="InterPro" id="IPR015919">
    <property type="entry name" value="Cadherin-like_sf"/>
</dbReference>
<name>A0A1H0S2K0_9PSEU</name>
<evidence type="ECO:0000256" key="2">
    <source>
        <dbReference type="ARBA" id="ARBA00022670"/>
    </source>
</evidence>
<dbReference type="PROSITE" id="PS51829">
    <property type="entry name" value="P_HOMO_B"/>
    <property type="match status" value="1"/>
</dbReference>
<dbReference type="PROSITE" id="PS00136">
    <property type="entry name" value="SUBTILASE_ASP"/>
    <property type="match status" value="1"/>
</dbReference>
<reference evidence="11" key="1">
    <citation type="submission" date="2016-10" db="EMBL/GenBank/DDBJ databases">
        <authorList>
            <person name="Varghese N."/>
            <person name="Submissions S."/>
        </authorList>
    </citation>
    <scope>NUCLEOTIDE SEQUENCE [LARGE SCALE GENOMIC DNA]</scope>
    <source>
        <strain evidence="11">CGMCC 4.6609</strain>
    </source>
</reference>
<gene>
    <name evidence="10" type="ORF">SAMN05421507_107182</name>
</gene>
<evidence type="ECO:0000313" key="10">
    <source>
        <dbReference type="EMBL" id="SDP35498.1"/>
    </source>
</evidence>
<dbReference type="PANTHER" id="PTHR43806:SF11">
    <property type="entry name" value="CEREVISIN-RELATED"/>
    <property type="match status" value="1"/>
</dbReference>
<dbReference type="InterPro" id="IPR050131">
    <property type="entry name" value="Peptidase_S8_subtilisin-like"/>
</dbReference>
<dbReference type="Pfam" id="PF05922">
    <property type="entry name" value="Inhibitor_I9"/>
    <property type="match status" value="1"/>
</dbReference>
<dbReference type="InterPro" id="IPR002884">
    <property type="entry name" value="P_dom"/>
</dbReference>
<evidence type="ECO:0000256" key="1">
    <source>
        <dbReference type="ARBA" id="ARBA00011073"/>
    </source>
</evidence>
<dbReference type="CDD" id="cd04077">
    <property type="entry name" value="Peptidases_S8_PCSK9_ProteinaseK_like"/>
    <property type="match status" value="1"/>
</dbReference>
<evidence type="ECO:0000256" key="8">
    <source>
        <dbReference type="SAM" id="SignalP"/>
    </source>
</evidence>
<dbReference type="RefSeq" id="WP_090099031.1">
    <property type="nucleotide sequence ID" value="NZ_FNIX01000007.1"/>
</dbReference>
<keyword evidence="3 6" id="KW-0378">Hydrolase</keyword>
<dbReference type="PROSITE" id="PS00138">
    <property type="entry name" value="SUBTILASE_SER"/>
    <property type="match status" value="1"/>
</dbReference>
<feature type="chain" id="PRO_5039321343" evidence="8">
    <location>
        <begin position="23"/>
        <end position="605"/>
    </location>
</feature>
<dbReference type="InterPro" id="IPR023828">
    <property type="entry name" value="Peptidase_S8_Ser-AS"/>
</dbReference>
<dbReference type="Pfam" id="PF05345">
    <property type="entry name" value="He_PIG"/>
    <property type="match status" value="1"/>
</dbReference>
<dbReference type="InterPro" id="IPR023827">
    <property type="entry name" value="Peptidase_S8_Asp-AS"/>
</dbReference>
<dbReference type="InterPro" id="IPR036852">
    <property type="entry name" value="Peptidase_S8/S53_dom_sf"/>
</dbReference>
<dbReference type="GO" id="GO:0005975">
    <property type="term" value="P:carbohydrate metabolic process"/>
    <property type="evidence" value="ECO:0007669"/>
    <property type="project" value="UniProtKB-ARBA"/>
</dbReference>
<evidence type="ECO:0000313" key="11">
    <source>
        <dbReference type="Proteomes" id="UP000199691"/>
    </source>
</evidence>
<evidence type="ECO:0000256" key="5">
    <source>
        <dbReference type="PIRSR" id="PIRSR615500-1"/>
    </source>
</evidence>
<dbReference type="InterPro" id="IPR034193">
    <property type="entry name" value="PCSK9_ProteinaseK-like"/>
</dbReference>
<dbReference type="GO" id="GO:0016020">
    <property type="term" value="C:membrane"/>
    <property type="evidence" value="ECO:0007669"/>
    <property type="project" value="InterPro"/>
</dbReference>
<dbReference type="Gene3D" id="2.60.120.260">
    <property type="entry name" value="Galactose-binding domain-like"/>
    <property type="match status" value="1"/>
</dbReference>